<dbReference type="PANTHER" id="PTHR43031">
    <property type="entry name" value="FAD-DEPENDENT OXIDOREDUCTASE"/>
    <property type="match status" value="1"/>
</dbReference>
<dbReference type="PANTHER" id="PTHR43031:SF16">
    <property type="entry name" value="OXIDOREDUCTASE"/>
    <property type="match status" value="1"/>
</dbReference>
<feature type="transmembrane region" description="Helical" evidence="1">
    <location>
        <begin position="122"/>
        <end position="140"/>
    </location>
</feature>
<dbReference type="InterPro" id="IPR050229">
    <property type="entry name" value="GlpE_sulfurtransferase"/>
</dbReference>
<comment type="caution">
    <text evidence="3">The sequence shown here is derived from an EMBL/GenBank/DDBJ whole genome shotgun (WGS) entry which is preliminary data.</text>
</comment>
<accession>A0A7Z9DVL8</accession>
<proteinExistence type="predicted"/>
<keyword evidence="1" id="KW-0472">Membrane</keyword>
<sequence>MINSLTDRLKAIDAQTLKQWLEQDQITLIDVREPSEHAGENIPGSILSPLSTFDPVNLPINGSKPFVLYCQSSNRSGQAAQKLLAAGFEEVMHLQGGLNAWKQAGYPTIVNKNAPISIMRQVQMVAGSLVLIGTLLGAFISPNFLFLSGFVGAGLLFAGITNTCAMAQLLAKLPYNQRV</sequence>
<dbReference type="Proteomes" id="UP000184550">
    <property type="component" value="Unassembled WGS sequence"/>
</dbReference>
<dbReference type="OrthoDB" id="9792975at2"/>
<dbReference type="Gene3D" id="6.10.140.1340">
    <property type="match status" value="1"/>
</dbReference>
<dbReference type="InterPro" id="IPR001763">
    <property type="entry name" value="Rhodanese-like_dom"/>
</dbReference>
<dbReference type="Pfam" id="PF00581">
    <property type="entry name" value="Rhodanese"/>
    <property type="match status" value="1"/>
</dbReference>
<dbReference type="PROSITE" id="PS50206">
    <property type="entry name" value="RHODANESE_3"/>
    <property type="match status" value="1"/>
</dbReference>
<evidence type="ECO:0000256" key="1">
    <source>
        <dbReference type="SAM" id="Phobius"/>
    </source>
</evidence>
<gene>
    <name evidence="3" type="ORF">PL8927_270100</name>
</gene>
<keyword evidence="1" id="KW-1133">Transmembrane helix</keyword>
<dbReference type="Pfam" id="PF11127">
    <property type="entry name" value="YgaP-like_TM"/>
    <property type="match status" value="1"/>
</dbReference>
<dbReference type="InterPro" id="IPR021309">
    <property type="entry name" value="YgaP-like_TM"/>
</dbReference>
<dbReference type="SMART" id="SM00450">
    <property type="entry name" value="RHOD"/>
    <property type="match status" value="1"/>
</dbReference>
<dbReference type="InterPro" id="IPR036873">
    <property type="entry name" value="Rhodanese-like_dom_sf"/>
</dbReference>
<evidence type="ECO:0000259" key="2">
    <source>
        <dbReference type="PROSITE" id="PS50206"/>
    </source>
</evidence>
<protein>
    <recommendedName>
        <fullName evidence="2">Rhodanese domain-containing protein</fullName>
    </recommendedName>
</protein>
<evidence type="ECO:0000313" key="4">
    <source>
        <dbReference type="Proteomes" id="UP000184550"/>
    </source>
</evidence>
<feature type="transmembrane region" description="Helical" evidence="1">
    <location>
        <begin position="146"/>
        <end position="171"/>
    </location>
</feature>
<feature type="domain" description="Rhodanese" evidence="2">
    <location>
        <begin position="22"/>
        <end position="110"/>
    </location>
</feature>
<dbReference type="CDD" id="cd00158">
    <property type="entry name" value="RHOD"/>
    <property type="match status" value="1"/>
</dbReference>
<reference evidence="3" key="1">
    <citation type="submission" date="2019-10" db="EMBL/GenBank/DDBJ databases">
        <authorList>
            <consortium name="Genoscope - CEA"/>
            <person name="William W."/>
        </authorList>
    </citation>
    <scope>NUCLEOTIDE SEQUENCE [LARGE SCALE GENOMIC DNA]</scope>
    <source>
        <strain evidence="3">BBR_PRJEB10992</strain>
    </source>
</reference>
<dbReference type="AlphaFoldDB" id="A0A7Z9DVL8"/>
<dbReference type="SUPFAM" id="SSF52821">
    <property type="entry name" value="Rhodanese/Cell cycle control phosphatase"/>
    <property type="match status" value="1"/>
</dbReference>
<dbReference type="Gene3D" id="3.40.250.10">
    <property type="entry name" value="Rhodanese-like domain"/>
    <property type="match status" value="1"/>
</dbReference>
<keyword evidence="4" id="KW-1185">Reference proteome</keyword>
<name>A0A7Z9DVL8_9CYAN</name>
<dbReference type="RefSeq" id="WP_083618818.1">
    <property type="nucleotide sequence ID" value="NZ_LR734844.1"/>
</dbReference>
<keyword evidence="1" id="KW-0812">Transmembrane</keyword>
<evidence type="ECO:0000313" key="3">
    <source>
        <dbReference type="EMBL" id="VXD13694.1"/>
    </source>
</evidence>
<organism evidence="3 4">
    <name type="scientific">Planktothrix serta PCC 8927</name>
    <dbReference type="NCBI Taxonomy" id="671068"/>
    <lineage>
        <taxon>Bacteria</taxon>
        <taxon>Bacillati</taxon>
        <taxon>Cyanobacteriota</taxon>
        <taxon>Cyanophyceae</taxon>
        <taxon>Oscillatoriophycideae</taxon>
        <taxon>Oscillatoriales</taxon>
        <taxon>Microcoleaceae</taxon>
        <taxon>Planktothrix</taxon>
    </lineage>
</organism>
<dbReference type="EMBL" id="CZCU02000099">
    <property type="protein sequence ID" value="VXD13694.1"/>
    <property type="molecule type" value="Genomic_DNA"/>
</dbReference>